<dbReference type="PROSITE" id="PS00521">
    <property type="entry name" value="P5CR"/>
    <property type="match status" value="1"/>
</dbReference>
<feature type="domain" description="Pyrroline-5-carboxylate reductase dimerisation" evidence="6">
    <location>
        <begin position="166"/>
        <end position="270"/>
    </location>
</feature>
<keyword evidence="2" id="KW-0963">Cytoplasm</keyword>
<keyword evidence="2 4" id="KW-0560">Oxidoreductase</keyword>
<dbReference type="Proteomes" id="UP001185012">
    <property type="component" value="Unassembled WGS sequence"/>
</dbReference>
<comment type="subcellular location">
    <subcellularLocation>
        <location evidence="2">Cytoplasm</location>
    </subcellularLocation>
</comment>
<evidence type="ECO:0000259" key="5">
    <source>
        <dbReference type="Pfam" id="PF03807"/>
    </source>
</evidence>
<dbReference type="EC" id="1.5.1.2" evidence="2 3"/>
<comment type="catalytic activity">
    <reaction evidence="2">
        <text>L-proline + NAD(+) = (S)-1-pyrroline-5-carboxylate + NADH + 2 H(+)</text>
        <dbReference type="Rhea" id="RHEA:14105"/>
        <dbReference type="ChEBI" id="CHEBI:15378"/>
        <dbReference type="ChEBI" id="CHEBI:17388"/>
        <dbReference type="ChEBI" id="CHEBI:57540"/>
        <dbReference type="ChEBI" id="CHEBI:57945"/>
        <dbReference type="ChEBI" id="CHEBI:60039"/>
        <dbReference type="EC" id="1.5.1.2"/>
    </reaction>
</comment>
<comment type="function">
    <text evidence="2">Catalyzes the reduction of 1-pyrroline-5-carboxylate (PCA) to L-proline.</text>
</comment>
<comment type="similarity">
    <text evidence="1 2 4">Belongs to the pyrroline-5-carboxylate reductase family.</text>
</comment>
<dbReference type="PANTHER" id="PTHR11645:SF49">
    <property type="entry name" value="PYRROLINE-5-CARBOXYLATE REDUCTASE 1"/>
    <property type="match status" value="1"/>
</dbReference>
<evidence type="ECO:0000259" key="6">
    <source>
        <dbReference type="Pfam" id="PF14748"/>
    </source>
</evidence>
<dbReference type="InterPro" id="IPR028939">
    <property type="entry name" value="P5C_Rdtase_cat_N"/>
</dbReference>
<dbReference type="InterPro" id="IPR000304">
    <property type="entry name" value="Pyrroline-COOH_reductase"/>
</dbReference>
<dbReference type="SUPFAM" id="SSF48179">
    <property type="entry name" value="6-phosphogluconate dehydrogenase C-terminal domain-like"/>
    <property type="match status" value="1"/>
</dbReference>
<dbReference type="HAMAP" id="MF_01925">
    <property type="entry name" value="P5C_reductase"/>
    <property type="match status" value="1"/>
</dbReference>
<dbReference type="NCBIfam" id="TIGR00112">
    <property type="entry name" value="proC"/>
    <property type="match status" value="1"/>
</dbReference>
<proteinExistence type="inferred from homology"/>
<comment type="pathway">
    <text evidence="2 4">Amino-acid biosynthesis; L-proline biosynthesis; L-proline from L-glutamate 5-semialdehyde: step 1/1.</text>
</comment>
<dbReference type="PANTHER" id="PTHR11645">
    <property type="entry name" value="PYRROLINE-5-CARBOXYLATE REDUCTASE"/>
    <property type="match status" value="1"/>
</dbReference>
<dbReference type="Pfam" id="PF03807">
    <property type="entry name" value="F420_oxidored"/>
    <property type="match status" value="1"/>
</dbReference>
<dbReference type="EMBL" id="JAVDQG010000003">
    <property type="protein sequence ID" value="MDR6225834.1"/>
    <property type="molecule type" value="Genomic_DNA"/>
</dbReference>
<gene>
    <name evidence="2" type="primary">proC</name>
    <name evidence="7" type="ORF">JOE21_001832</name>
</gene>
<dbReference type="InterPro" id="IPR008927">
    <property type="entry name" value="6-PGluconate_DH-like_C_sf"/>
</dbReference>
<dbReference type="SUPFAM" id="SSF51735">
    <property type="entry name" value="NAD(P)-binding Rossmann-fold domains"/>
    <property type="match status" value="1"/>
</dbReference>
<keyword evidence="2 4" id="KW-0521">NADP</keyword>
<protein>
    <recommendedName>
        <fullName evidence="2 3">Pyrroline-5-carboxylate reductase</fullName>
        <shortName evidence="2">P5C reductase</shortName>
        <shortName evidence="2">P5CR</shortName>
        <ecNumber evidence="2 3">1.5.1.2</ecNumber>
    </recommendedName>
    <alternativeName>
        <fullName evidence="2">PCA reductase</fullName>
    </alternativeName>
</protein>
<dbReference type="RefSeq" id="WP_309864894.1">
    <property type="nucleotide sequence ID" value="NZ_JAVDQG010000003.1"/>
</dbReference>
<evidence type="ECO:0000256" key="4">
    <source>
        <dbReference type="RuleBase" id="RU003903"/>
    </source>
</evidence>
<evidence type="ECO:0000256" key="1">
    <source>
        <dbReference type="ARBA" id="ARBA00005525"/>
    </source>
</evidence>
<dbReference type="PIRSF" id="PIRSF000193">
    <property type="entry name" value="Pyrrol-5-carb_rd"/>
    <property type="match status" value="1"/>
</dbReference>
<keyword evidence="8" id="KW-1185">Reference proteome</keyword>
<evidence type="ECO:0000256" key="2">
    <source>
        <dbReference type="HAMAP-Rule" id="MF_01925"/>
    </source>
</evidence>
<organism evidence="7 8">
    <name type="scientific">Desmospora profundinema</name>
    <dbReference type="NCBI Taxonomy" id="1571184"/>
    <lineage>
        <taxon>Bacteria</taxon>
        <taxon>Bacillati</taxon>
        <taxon>Bacillota</taxon>
        <taxon>Bacilli</taxon>
        <taxon>Bacillales</taxon>
        <taxon>Thermoactinomycetaceae</taxon>
        <taxon>Desmospora</taxon>
    </lineage>
</organism>
<accession>A0ABU1INU7</accession>
<dbReference type="GO" id="GO:0004735">
    <property type="term" value="F:pyrroline-5-carboxylate reductase activity"/>
    <property type="evidence" value="ECO:0007669"/>
    <property type="project" value="UniProtKB-EC"/>
</dbReference>
<comment type="caution">
    <text evidence="7">The sequence shown here is derived from an EMBL/GenBank/DDBJ whole genome shotgun (WGS) entry which is preliminary data.</text>
</comment>
<dbReference type="InterPro" id="IPR036291">
    <property type="entry name" value="NAD(P)-bd_dom_sf"/>
</dbReference>
<name>A0ABU1INU7_9BACL</name>
<keyword evidence="2 4" id="KW-0641">Proline biosynthesis</keyword>
<feature type="domain" description="Pyrroline-5-carboxylate reductase catalytic N-terminal" evidence="5">
    <location>
        <begin position="8"/>
        <end position="103"/>
    </location>
</feature>
<sequence>MENNTLYCFIGAGSVAEAIISGIIREGKAAPGEIAVINRQNRDRLQSLIQRFQIRCPEEEKVETIRNARNLILAVKPKDMADALRQWGSAIHSGQRVISVVAGLSTSWIEERLAPGTTVIRAMPNTSSMVGRSATALCPGRHAGEKDLEEARRTFDAIGSTVTVEEQHMDTVTGLSGSGPAYIYYMVEALEQAGITQGLDQQIVRQLTLQTLVGAAHMLLETGEAPAELRKKVTSPGGTTMAALETLDSHQFQQALIHAVSRAKERSKELGEAWNTPSVRT</sequence>
<evidence type="ECO:0000313" key="7">
    <source>
        <dbReference type="EMBL" id="MDR6225834.1"/>
    </source>
</evidence>
<reference evidence="7 8" key="1">
    <citation type="submission" date="2023-07" db="EMBL/GenBank/DDBJ databases">
        <title>Genomic Encyclopedia of Type Strains, Phase IV (KMG-IV): sequencing the most valuable type-strain genomes for metagenomic binning, comparative biology and taxonomic classification.</title>
        <authorList>
            <person name="Goeker M."/>
        </authorList>
    </citation>
    <scope>NUCLEOTIDE SEQUENCE [LARGE SCALE GENOMIC DNA]</scope>
    <source>
        <strain evidence="7 8">DSM 45903</strain>
    </source>
</reference>
<dbReference type="Gene3D" id="1.10.3730.10">
    <property type="entry name" value="ProC C-terminal domain-like"/>
    <property type="match status" value="1"/>
</dbReference>
<dbReference type="Pfam" id="PF14748">
    <property type="entry name" value="P5CR_dimer"/>
    <property type="match status" value="1"/>
</dbReference>
<keyword evidence="2 4" id="KW-0028">Amino-acid biosynthesis</keyword>
<evidence type="ECO:0000313" key="8">
    <source>
        <dbReference type="Proteomes" id="UP001185012"/>
    </source>
</evidence>
<dbReference type="InterPro" id="IPR053790">
    <property type="entry name" value="P5CR-like_CS"/>
</dbReference>
<comment type="catalytic activity">
    <reaction evidence="2 4">
        <text>L-proline + NADP(+) = (S)-1-pyrroline-5-carboxylate + NADPH + 2 H(+)</text>
        <dbReference type="Rhea" id="RHEA:14109"/>
        <dbReference type="ChEBI" id="CHEBI:15378"/>
        <dbReference type="ChEBI" id="CHEBI:17388"/>
        <dbReference type="ChEBI" id="CHEBI:57783"/>
        <dbReference type="ChEBI" id="CHEBI:58349"/>
        <dbReference type="ChEBI" id="CHEBI:60039"/>
        <dbReference type="EC" id="1.5.1.2"/>
    </reaction>
</comment>
<dbReference type="Gene3D" id="3.40.50.720">
    <property type="entry name" value="NAD(P)-binding Rossmann-like Domain"/>
    <property type="match status" value="1"/>
</dbReference>
<dbReference type="InterPro" id="IPR029036">
    <property type="entry name" value="P5CR_dimer"/>
</dbReference>
<evidence type="ECO:0000256" key="3">
    <source>
        <dbReference type="NCBIfam" id="TIGR00112"/>
    </source>
</evidence>